<dbReference type="PANTHER" id="PTHR31099">
    <property type="entry name" value="OS06G0165300 PROTEIN"/>
    <property type="match status" value="1"/>
</dbReference>
<dbReference type="Pfam" id="PF04195">
    <property type="entry name" value="Transposase_28"/>
    <property type="match status" value="1"/>
</dbReference>
<keyword evidence="3" id="KW-1185">Reference proteome</keyword>
<reference evidence="2" key="1">
    <citation type="journal article" date="2017" name="Nature">
        <title>The sunflower genome provides insights into oil metabolism, flowering and Asterid evolution.</title>
        <authorList>
            <person name="Badouin H."/>
            <person name="Gouzy J."/>
            <person name="Grassa C.J."/>
            <person name="Murat F."/>
            <person name="Staton S.E."/>
            <person name="Cottret L."/>
            <person name="Lelandais-Briere C."/>
            <person name="Owens G.L."/>
            <person name="Carrere S."/>
            <person name="Mayjonade B."/>
            <person name="Legrand L."/>
            <person name="Gill N."/>
            <person name="Kane N.C."/>
            <person name="Bowers J.E."/>
            <person name="Hubner S."/>
            <person name="Bellec A."/>
            <person name="Berard A."/>
            <person name="Berges H."/>
            <person name="Blanchet N."/>
            <person name="Boniface M.C."/>
            <person name="Brunel D."/>
            <person name="Catrice O."/>
            <person name="Chaidir N."/>
            <person name="Claudel C."/>
            <person name="Donnadieu C."/>
            <person name="Faraut T."/>
            <person name="Fievet G."/>
            <person name="Helmstetter N."/>
            <person name="King M."/>
            <person name="Knapp S.J."/>
            <person name="Lai Z."/>
            <person name="Le Paslier M.C."/>
            <person name="Lippi Y."/>
            <person name="Lorenzon L."/>
            <person name="Mandel J.R."/>
            <person name="Marage G."/>
            <person name="Marchand G."/>
            <person name="Marquand E."/>
            <person name="Bret-Mestries E."/>
            <person name="Morien E."/>
            <person name="Nambeesan S."/>
            <person name="Nguyen T."/>
            <person name="Pegot-Espagnet P."/>
            <person name="Pouilly N."/>
            <person name="Raftis F."/>
            <person name="Sallet E."/>
            <person name="Schiex T."/>
            <person name="Thomas J."/>
            <person name="Vandecasteele C."/>
            <person name="Vares D."/>
            <person name="Vear F."/>
            <person name="Vautrin S."/>
            <person name="Crespi M."/>
            <person name="Mangin B."/>
            <person name="Burke J.M."/>
            <person name="Salse J."/>
            <person name="Munos S."/>
            <person name="Vincourt P."/>
            <person name="Rieseberg L.H."/>
            <person name="Langlade N.B."/>
        </authorList>
    </citation>
    <scope>NUCLEOTIDE SEQUENCE</scope>
    <source>
        <tissue evidence="2">Leaves</tissue>
    </source>
</reference>
<proteinExistence type="predicted"/>
<feature type="domain" description="Transposase (putative) gypsy type" evidence="1">
    <location>
        <begin position="61"/>
        <end position="125"/>
    </location>
</feature>
<dbReference type="EMBL" id="MNCJ02000329">
    <property type="protein sequence ID" value="KAF5768077.1"/>
    <property type="molecule type" value="Genomic_DNA"/>
</dbReference>
<reference evidence="2" key="2">
    <citation type="submission" date="2020-06" db="EMBL/GenBank/DDBJ databases">
        <title>Helianthus annuus Genome sequencing and assembly Release 2.</title>
        <authorList>
            <person name="Gouzy J."/>
            <person name="Langlade N."/>
            <person name="Munos S."/>
        </authorList>
    </citation>
    <scope>NUCLEOTIDE SEQUENCE</scope>
    <source>
        <tissue evidence="2">Leaves</tissue>
    </source>
</reference>
<dbReference type="Proteomes" id="UP000215914">
    <property type="component" value="Unassembled WGS sequence"/>
</dbReference>
<dbReference type="Gramene" id="mRNA:HanXRQr2_Chr14g0632161">
    <property type="protein sequence ID" value="mRNA:HanXRQr2_Chr14g0632161"/>
    <property type="gene ID" value="HanXRQr2_Chr14g0632161"/>
</dbReference>
<dbReference type="InterPro" id="IPR007321">
    <property type="entry name" value="Transposase_28"/>
</dbReference>
<evidence type="ECO:0000259" key="1">
    <source>
        <dbReference type="Pfam" id="PF04195"/>
    </source>
</evidence>
<evidence type="ECO:0000313" key="2">
    <source>
        <dbReference type="EMBL" id="KAF5768077.1"/>
    </source>
</evidence>
<gene>
    <name evidence="2" type="ORF">HanXRQr2_Chr14g0632161</name>
</gene>
<dbReference type="PANTHER" id="PTHR31099:SF49">
    <property type="entry name" value="MYOSIN HEAVY CHAIN-LIKE PROTEIN"/>
    <property type="match status" value="1"/>
</dbReference>
<evidence type="ECO:0000313" key="3">
    <source>
        <dbReference type="Proteomes" id="UP000215914"/>
    </source>
</evidence>
<name>A0A9K3E7R9_HELAN</name>
<comment type="caution">
    <text evidence="2">The sequence shown here is derived from an EMBL/GenBank/DDBJ whole genome shotgun (WGS) entry which is preliminary data.</text>
</comment>
<sequence>MAEEEVIVVEEAVGPVPILKWDQGLFKQIVRGFQFPAEWDARYPQHGQTAADAPPGYITFFADFFIDGNFRPPATHFMAAILHYYSFHISQLSPIGMVRIRHFEFICRSQGLEPSVDKFRVFYQLIRNMGFYSFALRDAKKILINPPKSFHDWKMKLFFIREEVIPIAMLFRESDVIEKGDLPILKGEDWYLQLLATPNRVFGEQVLVAAGMSDKWPARSKEVSVLLFNGEVAELYQSAFPTFGGAMGVRPLGDGEVFWYEQIKPNFMYAPVEVFAAPLTVTEGARIPKPRPLRGVTSAGKEIVYLSNEESVGSSNQELSSWSDIFAGVLRDLGIDPEEKKTKGLRRRRRLPRRRK</sequence>
<protein>
    <recommendedName>
        <fullName evidence="1">Transposase (putative) gypsy type domain-containing protein</fullName>
    </recommendedName>
</protein>
<organism evidence="2 3">
    <name type="scientific">Helianthus annuus</name>
    <name type="common">Common sunflower</name>
    <dbReference type="NCBI Taxonomy" id="4232"/>
    <lineage>
        <taxon>Eukaryota</taxon>
        <taxon>Viridiplantae</taxon>
        <taxon>Streptophyta</taxon>
        <taxon>Embryophyta</taxon>
        <taxon>Tracheophyta</taxon>
        <taxon>Spermatophyta</taxon>
        <taxon>Magnoliopsida</taxon>
        <taxon>eudicotyledons</taxon>
        <taxon>Gunneridae</taxon>
        <taxon>Pentapetalae</taxon>
        <taxon>asterids</taxon>
        <taxon>campanulids</taxon>
        <taxon>Asterales</taxon>
        <taxon>Asteraceae</taxon>
        <taxon>Asteroideae</taxon>
        <taxon>Heliantheae alliance</taxon>
        <taxon>Heliantheae</taxon>
        <taxon>Helianthus</taxon>
    </lineage>
</organism>
<accession>A0A9K3E7R9</accession>
<dbReference type="AlphaFoldDB" id="A0A9K3E7R9"/>